<dbReference type="AlphaFoldDB" id="A0A4U1Z6C1"/>
<dbReference type="SUPFAM" id="SSF53850">
    <property type="entry name" value="Periplasmic binding protein-like II"/>
    <property type="match status" value="1"/>
</dbReference>
<sequence>MFTLQQLETLVTCVECGSFSAAARKLGKAQSAISTAIANLEIDTDTIIFDRSSRTPQLTPQGKRLYSYSMSLLNNAYQIDNMMKAFSSGVEDKLTIAINALLLTPKFYEALKEFYALFPFTQLNLNVVENSLVADMVAKNEADIGFMLWGQEPPRNVDLGSIGYISFSIAVHHLHPLLSSSNVIFNKIKNYHQVLLKDSRLHYNTPLSRSDSIVNNLEGVIELIKLNNNWSLLPHHVINHHSDLRELEIAGEEKDWLLQVDRVTSPTHGKATQWFIDKSKSFYT</sequence>
<protein>
    <submittedName>
        <fullName evidence="6">LysR family transcriptional regulator</fullName>
    </submittedName>
</protein>
<dbReference type="Pfam" id="PF00126">
    <property type="entry name" value="HTH_1"/>
    <property type="match status" value="1"/>
</dbReference>
<accession>A0A4U1Z6C1</accession>
<dbReference type="FunFam" id="1.10.10.10:FF:000001">
    <property type="entry name" value="LysR family transcriptional regulator"/>
    <property type="match status" value="1"/>
</dbReference>
<dbReference type="PANTHER" id="PTHR30126">
    <property type="entry name" value="HTH-TYPE TRANSCRIPTIONAL REGULATOR"/>
    <property type="match status" value="1"/>
</dbReference>
<proteinExistence type="inferred from homology"/>
<feature type="domain" description="HTH lysR-type" evidence="5">
    <location>
        <begin position="2"/>
        <end position="59"/>
    </location>
</feature>
<dbReference type="EMBL" id="SYUW01000003">
    <property type="protein sequence ID" value="TKF28586.1"/>
    <property type="molecule type" value="Genomic_DNA"/>
</dbReference>
<evidence type="ECO:0000313" key="6">
    <source>
        <dbReference type="EMBL" id="TKF28586.1"/>
    </source>
</evidence>
<evidence type="ECO:0000256" key="3">
    <source>
        <dbReference type="ARBA" id="ARBA00023125"/>
    </source>
</evidence>
<dbReference type="SUPFAM" id="SSF46785">
    <property type="entry name" value="Winged helix' DNA-binding domain"/>
    <property type="match status" value="1"/>
</dbReference>
<dbReference type="InterPro" id="IPR005119">
    <property type="entry name" value="LysR_subst-bd"/>
</dbReference>
<dbReference type="PROSITE" id="PS50931">
    <property type="entry name" value="HTH_LYSR"/>
    <property type="match status" value="1"/>
</dbReference>
<name>A0A4U1Z6C1_9VIBR</name>
<evidence type="ECO:0000313" key="7">
    <source>
        <dbReference type="Proteomes" id="UP000305234"/>
    </source>
</evidence>
<keyword evidence="4" id="KW-0804">Transcription</keyword>
<dbReference type="PANTHER" id="PTHR30126:SF91">
    <property type="entry name" value="LYSR FAMILY TRANSCRIPTIONAL REGULATOR"/>
    <property type="match status" value="1"/>
</dbReference>
<dbReference type="InterPro" id="IPR036390">
    <property type="entry name" value="WH_DNA-bd_sf"/>
</dbReference>
<evidence type="ECO:0000256" key="1">
    <source>
        <dbReference type="ARBA" id="ARBA00009437"/>
    </source>
</evidence>
<dbReference type="GO" id="GO:0000976">
    <property type="term" value="F:transcription cis-regulatory region binding"/>
    <property type="evidence" value="ECO:0007669"/>
    <property type="project" value="TreeGrafter"/>
</dbReference>
<dbReference type="Gene3D" id="1.10.10.10">
    <property type="entry name" value="Winged helix-like DNA-binding domain superfamily/Winged helix DNA-binding domain"/>
    <property type="match status" value="1"/>
</dbReference>
<dbReference type="Proteomes" id="UP000305234">
    <property type="component" value="Unassembled WGS sequence"/>
</dbReference>
<dbReference type="RefSeq" id="WP_136996839.1">
    <property type="nucleotide sequence ID" value="NZ_JBFRJO010000036.1"/>
</dbReference>
<dbReference type="Pfam" id="PF03466">
    <property type="entry name" value="LysR_substrate"/>
    <property type="match status" value="1"/>
</dbReference>
<dbReference type="Gene3D" id="3.40.190.290">
    <property type="match status" value="1"/>
</dbReference>
<gene>
    <name evidence="6" type="ORF">FCV52_01545</name>
</gene>
<keyword evidence="2" id="KW-0805">Transcription regulation</keyword>
<evidence type="ECO:0000256" key="4">
    <source>
        <dbReference type="ARBA" id="ARBA00023163"/>
    </source>
</evidence>
<reference evidence="6 7" key="1">
    <citation type="submission" date="2019-04" db="EMBL/GenBank/DDBJ databases">
        <title>A reverse ecology approach based on a biological definition of microbial populations.</title>
        <authorList>
            <person name="Arevalo P."/>
            <person name="Vaninsberghe D."/>
            <person name="Elsherbini J."/>
            <person name="Gore J."/>
            <person name="Polz M."/>
        </authorList>
    </citation>
    <scope>NUCLEOTIDE SEQUENCE [LARGE SCALE GENOMIC DNA]</scope>
    <source>
        <strain evidence="6 7">10N.261.46.E4</strain>
    </source>
</reference>
<dbReference type="InterPro" id="IPR036388">
    <property type="entry name" value="WH-like_DNA-bd_sf"/>
</dbReference>
<keyword evidence="3" id="KW-0238">DNA-binding</keyword>
<dbReference type="GO" id="GO:0003700">
    <property type="term" value="F:DNA-binding transcription factor activity"/>
    <property type="evidence" value="ECO:0007669"/>
    <property type="project" value="InterPro"/>
</dbReference>
<dbReference type="InterPro" id="IPR000847">
    <property type="entry name" value="LysR_HTH_N"/>
</dbReference>
<evidence type="ECO:0000259" key="5">
    <source>
        <dbReference type="PROSITE" id="PS50931"/>
    </source>
</evidence>
<organism evidence="6 7">
    <name type="scientific">Vibrio kanaloae</name>
    <dbReference type="NCBI Taxonomy" id="170673"/>
    <lineage>
        <taxon>Bacteria</taxon>
        <taxon>Pseudomonadati</taxon>
        <taxon>Pseudomonadota</taxon>
        <taxon>Gammaproteobacteria</taxon>
        <taxon>Vibrionales</taxon>
        <taxon>Vibrionaceae</taxon>
        <taxon>Vibrio</taxon>
    </lineage>
</organism>
<evidence type="ECO:0000256" key="2">
    <source>
        <dbReference type="ARBA" id="ARBA00023015"/>
    </source>
</evidence>
<comment type="similarity">
    <text evidence="1">Belongs to the LysR transcriptional regulatory family.</text>
</comment>
<comment type="caution">
    <text evidence="6">The sequence shown here is derived from an EMBL/GenBank/DDBJ whole genome shotgun (WGS) entry which is preliminary data.</text>
</comment>
<dbReference type="CDD" id="cd05466">
    <property type="entry name" value="PBP2_LTTR_substrate"/>
    <property type="match status" value="1"/>
</dbReference>